<dbReference type="InterPro" id="IPR000835">
    <property type="entry name" value="HTH_MarR-typ"/>
</dbReference>
<dbReference type="Proteomes" id="UP000503447">
    <property type="component" value="Chromosome"/>
</dbReference>
<evidence type="ECO:0000313" key="3">
    <source>
        <dbReference type="Proteomes" id="UP000503447"/>
    </source>
</evidence>
<dbReference type="InterPro" id="IPR039422">
    <property type="entry name" value="MarR/SlyA-like"/>
</dbReference>
<dbReference type="AlphaFoldDB" id="A0A6M5Z6B1"/>
<evidence type="ECO:0000313" key="2">
    <source>
        <dbReference type="EMBL" id="QJX00941.1"/>
    </source>
</evidence>
<dbReference type="PANTHER" id="PTHR33164">
    <property type="entry name" value="TRANSCRIPTIONAL REGULATOR, MARR FAMILY"/>
    <property type="match status" value="1"/>
</dbReference>
<dbReference type="RefSeq" id="WP_227254662.1">
    <property type="nucleotide sequence ID" value="NZ_CP053452.2"/>
</dbReference>
<gene>
    <name evidence="2" type="ORF">FTUN_8579</name>
</gene>
<dbReference type="SUPFAM" id="SSF46785">
    <property type="entry name" value="Winged helix' DNA-binding domain"/>
    <property type="match status" value="1"/>
</dbReference>
<dbReference type="Pfam" id="PF12802">
    <property type="entry name" value="MarR_2"/>
    <property type="match status" value="1"/>
</dbReference>
<accession>A0A6M5Z6B1</accession>
<dbReference type="EMBL" id="CP053452">
    <property type="protein sequence ID" value="QJX00941.1"/>
    <property type="molecule type" value="Genomic_DNA"/>
</dbReference>
<dbReference type="GO" id="GO:0003700">
    <property type="term" value="F:DNA-binding transcription factor activity"/>
    <property type="evidence" value="ECO:0007669"/>
    <property type="project" value="InterPro"/>
</dbReference>
<feature type="domain" description="HTH marR-type" evidence="1">
    <location>
        <begin position="33"/>
        <end position="134"/>
    </location>
</feature>
<organism evidence="2 3">
    <name type="scientific">Frigoriglobus tundricola</name>
    <dbReference type="NCBI Taxonomy" id="2774151"/>
    <lineage>
        <taxon>Bacteria</taxon>
        <taxon>Pseudomonadati</taxon>
        <taxon>Planctomycetota</taxon>
        <taxon>Planctomycetia</taxon>
        <taxon>Gemmatales</taxon>
        <taxon>Gemmataceae</taxon>
        <taxon>Frigoriglobus</taxon>
    </lineage>
</organism>
<dbReference type="PANTHER" id="PTHR33164:SF43">
    <property type="entry name" value="HTH-TYPE TRANSCRIPTIONAL REPRESSOR YETL"/>
    <property type="match status" value="1"/>
</dbReference>
<proteinExistence type="predicted"/>
<dbReference type="GO" id="GO:0006950">
    <property type="term" value="P:response to stress"/>
    <property type="evidence" value="ECO:0007669"/>
    <property type="project" value="TreeGrafter"/>
</dbReference>
<name>A0A6M5Z6B1_9BACT</name>
<protein>
    <submittedName>
        <fullName evidence="2">Transcriptional regulator, MarR family</fullName>
    </submittedName>
</protein>
<reference evidence="3" key="1">
    <citation type="submission" date="2020-05" db="EMBL/GenBank/DDBJ databases">
        <title>Frigoriglobus tundricola gen. nov., sp. nov., a psychrotolerant cellulolytic planctomycete of the family Gemmataceae with two divergent copies of 16S rRNA gene.</title>
        <authorList>
            <person name="Kulichevskaya I.S."/>
            <person name="Ivanova A.A."/>
            <person name="Naumoff D.G."/>
            <person name="Beletsky A.V."/>
            <person name="Rijpstra W.I.C."/>
            <person name="Sinninghe Damste J.S."/>
            <person name="Mardanov A.V."/>
            <person name="Ravin N.V."/>
            <person name="Dedysh S.N."/>
        </authorList>
    </citation>
    <scope>NUCLEOTIDE SEQUENCE [LARGE SCALE GENOMIC DNA]</scope>
    <source>
        <strain evidence="3">PL17</strain>
    </source>
</reference>
<sequence length="149" mass="16596">MNSNTTPESRIAGECLAGRVRALNRVVTAIYDESLRPYQVRTTQMNVLVAIAAMGKARAADICHRLKLEKSTLSRDLDRLIERGWVLATSNGGRAQVLEATEAGRALIETLLPVWEVAQERVREVLGATLTKEIYKTTDRLRSSDRDDT</sequence>
<dbReference type="SMART" id="SM00347">
    <property type="entry name" value="HTH_MARR"/>
    <property type="match status" value="1"/>
</dbReference>
<dbReference type="InterPro" id="IPR036388">
    <property type="entry name" value="WH-like_DNA-bd_sf"/>
</dbReference>
<keyword evidence="3" id="KW-1185">Reference proteome</keyword>
<dbReference type="InterPro" id="IPR036390">
    <property type="entry name" value="WH_DNA-bd_sf"/>
</dbReference>
<evidence type="ECO:0000259" key="1">
    <source>
        <dbReference type="SMART" id="SM00347"/>
    </source>
</evidence>
<dbReference type="KEGG" id="ftj:FTUN_8579"/>
<dbReference type="Gene3D" id="1.10.10.10">
    <property type="entry name" value="Winged helix-like DNA-binding domain superfamily/Winged helix DNA-binding domain"/>
    <property type="match status" value="1"/>
</dbReference>